<keyword evidence="1" id="KW-1133">Transmembrane helix</keyword>
<sequence length="56" mass="6413">MGLEQVMKCKRKRKPDVLWILTILFGLGVVSTGYTQSLMAEHVDYHASVSTPYRTR</sequence>
<comment type="caution">
    <text evidence="2">The sequence shown here is derived from an EMBL/GenBank/DDBJ whole genome shotgun (WGS) entry which is preliminary data.</text>
</comment>
<proteinExistence type="predicted"/>
<keyword evidence="3" id="KW-1185">Reference proteome</keyword>
<gene>
    <name evidence="2" type="ORF">LX59_01751</name>
</gene>
<evidence type="ECO:0000313" key="3">
    <source>
        <dbReference type="Proteomes" id="UP000319627"/>
    </source>
</evidence>
<protein>
    <submittedName>
        <fullName evidence="2">Uncharacterized protein</fullName>
    </submittedName>
</protein>
<organism evidence="2 3">
    <name type="scientific">Azomonas agilis</name>
    <dbReference type="NCBI Taxonomy" id="116849"/>
    <lineage>
        <taxon>Bacteria</taxon>
        <taxon>Pseudomonadati</taxon>
        <taxon>Pseudomonadota</taxon>
        <taxon>Gammaproteobacteria</taxon>
        <taxon>Pseudomonadales</taxon>
        <taxon>Pseudomonadaceae</taxon>
        <taxon>Azomonas</taxon>
    </lineage>
</organism>
<name>A0A562ILJ0_9GAMM</name>
<keyword evidence="1" id="KW-0812">Transmembrane</keyword>
<dbReference type="AlphaFoldDB" id="A0A562ILJ0"/>
<keyword evidence="1" id="KW-0472">Membrane</keyword>
<dbReference type="Proteomes" id="UP000319627">
    <property type="component" value="Unassembled WGS sequence"/>
</dbReference>
<reference evidence="2 3" key="1">
    <citation type="submission" date="2019-07" db="EMBL/GenBank/DDBJ databases">
        <title>Genomic Encyclopedia of Type Strains, Phase I: the one thousand microbial genomes (KMG-I) project.</title>
        <authorList>
            <person name="Kyrpides N."/>
        </authorList>
    </citation>
    <scope>NUCLEOTIDE SEQUENCE [LARGE SCALE GENOMIC DNA]</scope>
    <source>
        <strain evidence="2 3">DSM 375</strain>
    </source>
</reference>
<evidence type="ECO:0000256" key="1">
    <source>
        <dbReference type="SAM" id="Phobius"/>
    </source>
</evidence>
<dbReference type="EMBL" id="VLKG01000005">
    <property type="protein sequence ID" value="TWH71464.1"/>
    <property type="molecule type" value="Genomic_DNA"/>
</dbReference>
<accession>A0A562ILJ0</accession>
<evidence type="ECO:0000313" key="2">
    <source>
        <dbReference type="EMBL" id="TWH71464.1"/>
    </source>
</evidence>
<feature type="transmembrane region" description="Helical" evidence="1">
    <location>
        <begin position="17"/>
        <end position="35"/>
    </location>
</feature>